<evidence type="ECO:0000313" key="3">
    <source>
        <dbReference type="Proteomes" id="UP000539265"/>
    </source>
</evidence>
<sequence>MSSWTCFRTPRTGLRKTGGRMTGSPYGGHMHGVYIASEVPIRQWADQGNRV</sequence>
<accession>A0A839SRF3</accession>
<dbReference type="AlphaFoldDB" id="A0A839SRF3"/>
<evidence type="ECO:0000256" key="1">
    <source>
        <dbReference type="SAM" id="MobiDB-lite"/>
    </source>
</evidence>
<organism evidence="2 3">
    <name type="scientific">Mucilaginibacter gotjawali</name>
    <dbReference type="NCBI Taxonomy" id="1550579"/>
    <lineage>
        <taxon>Bacteria</taxon>
        <taxon>Pseudomonadati</taxon>
        <taxon>Bacteroidota</taxon>
        <taxon>Sphingobacteriia</taxon>
        <taxon>Sphingobacteriales</taxon>
        <taxon>Sphingobacteriaceae</taxon>
        <taxon>Mucilaginibacter</taxon>
    </lineage>
</organism>
<name>A0A839SRF3_9SPHI</name>
<reference evidence="2" key="1">
    <citation type="submission" date="2020-08" db="EMBL/GenBank/DDBJ databases">
        <title>Genomic Encyclopedia of Type Strains, Phase III (KMG-III): the genomes of soil and plant-associated and newly described type strains.</title>
        <authorList>
            <person name="Whitman W."/>
        </authorList>
    </citation>
    <scope>NUCLEOTIDE SEQUENCE [LARGE SCALE GENOMIC DNA]</scope>
    <source>
        <strain evidence="2">CECT 8628</strain>
    </source>
</reference>
<keyword evidence="3" id="KW-1185">Reference proteome</keyword>
<dbReference type="Proteomes" id="UP000539265">
    <property type="component" value="Unassembled WGS sequence"/>
</dbReference>
<dbReference type="RefSeq" id="WP_221199462.1">
    <property type="nucleotide sequence ID" value="NZ_JACHWX010000027.1"/>
</dbReference>
<comment type="caution">
    <text evidence="2">The sequence shown here is derived from an EMBL/GenBank/DDBJ whole genome shotgun (WGS) entry which is preliminary data.</text>
</comment>
<protein>
    <submittedName>
        <fullName evidence="2">Uncharacterized protein</fullName>
    </submittedName>
</protein>
<gene>
    <name evidence="2" type="ORF">FHS11_005377</name>
</gene>
<dbReference type="EMBL" id="JACHWX010000027">
    <property type="protein sequence ID" value="MBB3058917.1"/>
    <property type="molecule type" value="Genomic_DNA"/>
</dbReference>
<evidence type="ECO:0000313" key="2">
    <source>
        <dbReference type="EMBL" id="MBB3058917.1"/>
    </source>
</evidence>
<feature type="region of interest" description="Disordered" evidence="1">
    <location>
        <begin position="1"/>
        <end position="24"/>
    </location>
</feature>
<proteinExistence type="predicted"/>